<evidence type="ECO:0000313" key="2">
    <source>
        <dbReference type="Proteomes" id="UP000093561"/>
    </source>
</evidence>
<dbReference type="WBParaSite" id="mrna-Wban_07378">
    <property type="protein sequence ID" value="mrna-Wban_07378"/>
    <property type="gene ID" value="Wban_07378"/>
</dbReference>
<proteinExistence type="predicted"/>
<name>A0AAF5PYY7_WUCBA</name>
<reference evidence="2" key="2">
    <citation type="journal article" date="2016" name="Mol. Ecol.">
        <title>Population genomics of the filarial nematode parasite Wuchereria bancrofti from mosquitoes.</title>
        <authorList>
            <person name="Small S.T."/>
            <person name="Reimer L.J."/>
            <person name="Tisch D.J."/>
            <person name="King C.L."/>
            <person name="Christensen B.M."/>
            <person name="Siba P.M."/>
            <person name="Kazura J.W."/>
            <person name="Serre D."/>
            <person name="Zimmerman P.A."/>
        </authorList>
    </citation>
    <scope>NUCLEOTIDE SEQUENCE</scope>
    <source>
        <strain evidence="2">pt0022</strain>
    </source>
</reference>
<reference evidence="2" key="1">
    <citation type="submission" date="2015-03" db="EMBL/GenBank/DDBJ databases">
        <title>Wuchereria bancrofti Genome Sequencing Papua New Guinea Strain.</title>
        <authorList>
            <person name="Small S.T."/>
            <person name="Serre D."/>
            <person name="Zimmerman P.A."/>
        </authorList>
    </citation>
    <scope>NUCLEOTIDE SEQUENCE [LARGE SCALE GENOMIC DNA]</scope>
    <source>
        <strain evidence="2">pt0022</strain>
    </source>
</reference>
<sequence length="97" mass="11496">MFVGYERRVYSSSTCLWCYRNSNYLFQFPGSRQYYYMIFSAAVLPTTNLILIKRFRESLKRVFLELLSKIKIVKGISTVVLTTSIAMRKIHLISHMR</sequence>
<keyword evidence="1" id="KW-0472">Membrane</keyword>
<evidence type="ECO:0000256" key="1">
    <source>
        <dbReference type="SAM" id="Phobius"/>
    </source>
</evidence>
<dbReference type="Proteomes" id="UP000093561">
    <property type="component" value="Unassembled WGS sequence"/>
</dbReference>
<protein>
    <submittedName>
        <fullName evidence="3">Uncharacterized protein</fullName>
    </submittedName>
</protein>
<reference evidence="3" key="3">
    <citation type="submission" date="2024-02" db="UniProtKB">
        <authorList>
            <consortium name="WormBaseParasite"/>
        </authorList>
    </citation>
    <scope>IDENTIFICATION</scope>
    <source>
        <strain evidence="3">pt0022</strain>
    </source>
</reference>
<feature type="transmembrane region" description="Helical" evidence="1">
    <location>
        <begin position="34"/>
        <end position="52"/>
    </location>
</feature>
<organism evidence="2 3">
    <name type="scientific">Wuchereria bancrofti</name>
    <dbReference type="NCBI Taxonomy" id="6293"/>
    <lineage>
        <taxon>Eukaryota</taxon>
        <taxon>Metazoa</taxon>
        <taxon>Ecdysozoa</taxon>
        <taxon>Nematoda</taxon>
        <taxon>Chromadorea</taxon>
        <taxon>Rhabditida</taxon>
        <taxon>Spirurina</taxon>
        <taxon>Spiruromorpha</taxon>
        <taxon>Filarioidea</taxon>
        <taxon>Onchocercidae</taxon>
        <taxon>Wuchereria</taxon>
    </lineage>
</organism>
<evidence type="ECO:0000313" key="3">
    <source>
        <dbReference type="WBParaSite" id="mrna-Wban_07378"/>
    </source>
</evidence>
<accession>A0AAF5PYY7</accession>
<keyword evidence="1" id="KW-1133">Transmembrane helix</keyword>
<dbReference type="AlphaFoldDB" id="A0AAF5PYY7"/>
<keyword evidence="1" id="KW-0812">Transmembrane</keyword>